<comment type="pathway">
    <text evidence="1 7">Porphyrin-containing compound metabolism; protoheme biosynthesis.</text>
</comment>
<dbReference type="Gene3D" id="3.40.50.1400">
    <property type="match status" value="2"/>
</dbReference>
<evidence type="ECO:0000313" key="10">
    <source>
        <dbReference type="Proteomes" id="UP000054404"/>
    </source>
</evidence>
<dbReference type="CDD" id="cd03411">
    <property type="entry name" value="Ferrochelatase_N"/>
    <property type="match status" value="1"/>
</dbReference>
<dbReference type="Proteomes" id="UP000054404">
    <property type="component" value="Unassembled WGS sequence"/>
</dbReference>
<dbReference type="CDD" id="cd00419">
    <property type="entry name" value="Ferrochelatase_C"/>
    <property type="match status" value="1"/>
</dbReference>
<comment type="similarity">
    <text evidence="7 8">Belongs to the ferrochelatase family.</text>
</comment>
<keyword evidence="7" id="KW-0479">Metal-binding</keyword>
<accession>A0A0W1KHH3</accession>
<evidence type="ECO:0000256" key="3">
    <source>
        <dbReference type="ARBA" id="ARBA00023133"/>
    </source>
</evidence>
<evidence type="ECO:0000256" key="4">
    <source>
        <dbReference type="ARBA" id="ARBA00023239"/>
    </source>
</evidence>
<dbReference type="GO" id="GO:0004325">
    <property type="term" value="F:ferrochelatase activity"/>
    <property type="evidence" value="ECO:0007669"/>
    <property type="project" value="UniProtKB-UniRule"/>
</dbReference>
<reference evidence="9 10" key="1">
    <citation type="submission" date="2015-11" db="EMBL/GenBank/DDBJ databases">
        <title>Draft Genome Sequence of the Type Strain Trueperella bernardiae LCDC 89-0504T, Isolated from Blood Culture.</title>
        <authorList>
            <person name="Bernier A.-M."/>
            <person name="Bernard K."/>
        </authorList>
    </citation>
    <scope>NUCLEOTIDE SEQUENCE [LARGE SCALE GENOMIC DNA]</scope>
    <source>
        <strain evidence="9 10">LCDC 89-0504</strain>
    </source>
</reference>
<dbReference type="InterPro" id="IPR033659">
    <property type="entry name" value="Ferrochelatase_N"/>
</dbReference>
<dbReference type="GO" id="GO:0046872">
    <property type="term" value="F:metal ion binding"/>
    <property type="evidence" value="ECO:0007669"/>
    <property type="project" value="UniProtKB-KW"/>
</dbReference>
<comment type="subcellular location">
    <subcellularLocation>
        <location evidence="7">Cytoplasm</location>
    </subcellularLocation>
</comment>
<keyword evidence="4 7" id="KW-0456">Lyase</keyword>
<evidence type="ECO:0000256" key="8">
    <source>
        <dbReference type="RuleBase" id="RU004185"/>
    </source>
</evidence>
<organism evidence="9 10">
    <name type="scientific">Trueperella bernardiae</name>
    <dbReference type="NCBI Taxonomy" id="59561"/>
    <lineage>
        <taxon>Bacteria</taxon>
        <taxon>Bacillati</taxon>
        <taxon>Actinomycetota</taxon>
        <taxon>Actinomycetes</taxon>
        <taxon>Actinomycetales</taxon>
        <taxon>Actinomycetaceae</taxon>
        <taxon>Trueperella</taxon>
    </lineage>
</organism>
<comment type="caution">
    <text evidence="7">Lacks conserved residue(s) required for the propagation of feature annotation.</text>
</comment>
<gene>
    <name evidence="9" type="primary">hemH_2</name>
    <name evidence="7" type="synonym">cpfC</name>
    <name evidence="9" type="ORF">AQZ59_01644</name>
</gene>
<keyword evidence="3 7" id="KW-0350">Heme biosynthesis</keyword>
<dbReference type="RefSeq" id="WP_062614158.1">
    <property type="nucleotide sequence ID" value="NZ_LNIZ01000009.1"/>
</dbReference>
<dbReference type="PATRIC" id="fig|59561.3.peg.1637"/>
<evidence type="ECO:0000256" key="2">
    <source>
        <dbReference type="ARBA" id="ARBA00023004"/>
    </source>
</evidence>
<dbReference type="NCBIfam" id="TIGR00109">
    <property type="entry name" value="hemH"/>
    <property type="match status" value="1"/>
</dbReference>
<dbReference type="OrthoDB" id="9776380at2"/>
<dbReference type="GO" id="GO:0005737">
    <property type="term" value="C:cytoplasm"/>
    <property type="evidence" value="ECO:0007669"/>
    <property type="project" value="UniProtKB-SubCell"/>
</dbReference>
<proteinExistence type="inferred from homology"/>
<keyword evidence="5 7" id="KW-0627">Porphyrin biosynthesis</keyword>
<feature type="binding site" evidence="7">
    <location>
        <position position="273"/>
    </location>
    <ligand>
        <name>Fe(2+)</name>
        <dbReference type="ChEBI" id="CHEBI:29033"/>
    </ligand>
</feature>
<evidence type="ECO:0000313" key="9">
    <source>
        <dbReference type="EMBL" id="KTF03514.1"/>
    </source>
</evidence>
<evidence type="ECO:0000256" key="5">
    <source>
        <dbReference type="ARBA" id="ARBA00023244"/>
    </source>
</evidence>
<dbReference type="UniPathway" id="UPA00252"/>
<dbReference type="EC" id="4.99.1.9" evidence="7"/>
<keyword evidence="7" id="KW-0963">Cytoplasm</keyword>
<protein>
    <recommendedName>
        <fullName evidence="7">Coproporphyrin III ferrochelatase</fullName>
        <ecNumber evidence="7">4.99.1.9</ecNumber>
    </recommendedName>
</protein>
<dbReference type="GO" id="GO:0006783">
    <property type="term" value="P:heme biosynthetic process"/>
    <property type="evidence" value="ECO:0007669"/>
    <property type="project" value="UniProtKB-UniRule"/>
</dbReference>
<evidence type="ECO:0000256" key="1">
    <source>
        <dbReference type="ARBA" id="ARBA00004744"/>
    </source>
</evidence>
<dbReference type="PANTHER" id="PTHR11108">
    <property type="entry name" value="FERROCHELATASE"/>
    <property type="match status" value="1"/>
</dbReference>
<dbReference type="InterPro" id="IPR033644">
    <property type="entry name" value="Ferrochelatase_C"/>
</dbReference>
<dbReference type="EMBL" id="LNIZ01000009">
    <property type="protein sequence ID" value="KTF03514.1"/>
    <property type="molecule type" value="Genomic_DNA"/>
</dbReference>
<comment type="function">
    <text evidence="7">Involved in coproporphyrin-dependent heme b biosynthesis. Catalyzes the insertion of ferrous iron into coproporphyrin III to form Fe-coproporphyrin III.</text>
</comment>
<dbReference type="HAMAP" id="MF_00323">
    <property type="entry name" value="Ferrochelatase"/>
    <property type="match status" value="1"/>
</dbReference>
<dbReference type="PANTHER" id="PTHR11108:SF1">
    <property type="entry name" value="FERROCHELATASE, MITOCHONDRIAL"/>
    <property type="match status" value="1"/>
</dbReference>
<keyword evidence="10" id="KW-1185">Reference proteome</keyword>
<dbReference type="SUPFAM" id="SSF53800">
    <property type="entry name" value="Chelatase"/>
    <property type="match status" value="1"/>
</dbReference>
<evidence type="ECO:0000256" key="6">
    <source>
        <dbReference type="ARBA" id="ARBA00024536"/>
    </source>
</evidence>
<dbReference type="Pfam" id="PF00762">
    <property type="entry name" value="Ferrochelatase"/>
    <property type="match status" value="1"/>
</dbReference>
<sequence length="334" mass="36761">MPGLLLVNLGTPDSPSRADVATFLDDFLSDPDVIDFPRALWLPILRGIILRTRPAKSGALYETIWTEEGSPLVVITRQQRDLLAEALPWEVRYAMTYTKPSIAQELDAFAREGMRDVTVLPLYPQWAPSNTGSIVQQVRAWQAASPETRVRMIGPWPAQGHFVDWHAEKIAAAVAALPTPERARILLSYHGVPERRVHRPHEYATQCEATTFAIEEGLRRRGVSNAVVTTYQSKFGPGKWLEPATIDTMGALPGQGVTSVVLATPGFLADCIETLDELDVLNREAFESAGGTHFVRVPPMNDDPVFADVVAHLLEDAGPRPTAVRDRVIEGEAS</sequence>
<dbReference type="AlphaFoldDB" id="A0A0W1KHH3"/>
<evidence type="ECO:0000256" key="7">
    <source>
        <dbReference type="HAMAP-Rule" id="MF_00323"/>
    </source>
</evidence>
<dbReference type="STRING" id="59561.AQZ59_01644"/>
<comment type="catalytic activity">
    <reaction evidence="6">
        <text>Fe-coproporphyrin III + 2 H(+) = coproporphyrin III + Fe(2+)</text>
        <dbReference type="Rhea" id="RHEA:49572"/>
        <dbReference type="ChEBI" id="CHEBI:15378"/>
        <dbReference type="ChEBI" id="CHEBI:29033"/>
        <dbReference type="ChEBI" id="CHEBI:68438"/>
        <dbReference type="ChEBI" id="CHEBI:131725"/>
        <dbReference type="EC" id="4.99.1.9"/>
    </reaction>
    <physiologicalReaction direction="right-to-left" evidence="6">
        <dbReference type="Rhea" id="RHEA:49574"/>
    </physiologicalReaction>
</comment>
<dbReference type="InterPro" id="IPR001015">
    <property type="entry name" value="Ferrochelatase"/>
</dbReference>
<name>A0A0W1KHH3_9ACTO</name>
<comment type="caution">
    <text evidence="9">The sequence shown here is derived from an EMBL/GenBank/DDBJ whole genome shotgun (WGS) entry which is preliminary data.</text>
</comment>
<feature type="binding site" evidence="7">
    <location>
        <position position="190"/>
    </location>
    <ligand>
        <name>Fe(2+)</name>
        <dbReference type="ChEBI" id="CHEBI:29033"/>
    </ligand>
</feature>
<keyword evidence="2 7" id="KW-0408">Iron</keyword>